<feature type="transmembrane region" description="Helical" evidence="2">
    <location>
        <begin position="41"/>
        <end position="58"/>
    </location>
</feature>
<dbReference type="EMBL" id="MKKU01000649">
    <property type="protein sequence ID" value="RNF05138.1"/>
    <property type="molecule type" value="Genomic_DNA"/>
</dbReference>
<protein>
    <submittedName>
        <fullName evidence="3">Uncharacterized protein</fullName>
    </submittedName>
</protein>
<gene>
    <name evidence="3" type="ORF">Tco025E_07838</name>
</gene>
<keyword evidence="2" id="KW-0472">Membrane</keyword>
<name>A0A3R7KNA5_9TRYP</name>
<evidence type="ECO:0000256" key="1">
    <source>
        <dbReference type="SAM" id="MobiDB-lite"/>
    </source>
</evidence>
<dbReference type="AlphaFoldDB" id="A0A3R7KNA5"/>
<feature type="compositionally biased region" description="Low complexity" evidence="1">
    <location>
        <begin position="125"/>
        <end position="134"/>
    </location>
</feature>
<sequence length="143" mass="14770">MGEGEEANAEASLAPLGRPWGKSRNAGGGGAVGDASRSRCYYYSMCLCIAAVFASVYFHGHGAGGFQSIFPLLEFACFLFYLATRNSEQHGEGTAAGAFLATPRIIIIIIFCFAPRAGEKGRQRSGASPSPSLLGSGGLPSGA</sequence>
<accession>A0A3R7KNA5</accession>
<keyword evidence="2" id="KW-1133">Transmembrane helix</keyword>
<proteinExistence type="predicted"/>
<comment type="caution">
    <text evidence="3">The sequence shown here is derived from an EMBL/GenBank/DDBJ whole genome shotgun (WGS) entry which is preliminary data.</text>
</comment>
<dbReference type="RefSeq" id="XP_029225187.1">
    <property type="nucleotide sequence ID" value="XM_029374697.1"/>
</dbReference>
<feature type="region of interest" description="Disordered" evidence="1">
    <location>
        <begin position="121"/>
        <end position="143"/>
    </location>
</feature>
<reference evidence="3 4" key="1">
    <citation type="journal article" date="2018" name="BMC Genomics">
        <title>Genomic comparison of Trypanosoma conorhini and Trypanosoma rangeli to Trypanosoma cruzi strains of high and low virulence.</title>
        <authorList>
            <person name="Bradwell K.R."/>
            <person name="Koparde V.N."/>
            <person name="Matveyev A.V."/>
            <person name="Serrano M.G."/>
            <person name="Alves J.M."/>
            <person name="Parikh H."/>
            <person name="Huang B."/>
            <person name="Lee V."/>
            <person name="Espinosa-Alvarez O."/>
            <person name="Ortiz P.A."/>
            <person name="Costa-Martins A.G."/>
            <person name="Teixeira M.M."/>
            <person name="Buck G.A."/>
        </authorList>
    </citation>
    <scope>NUCLEOTIDE SEQUENCE [LARGE SCALE GENOMIC DNA]</scope>
    <source>
        <strain evidence="3 4">025E</strain>
    </source>
</reference>
<feature type="transmembrane region" description="Helical" evidence="2">
    <location>
        <begin position="95"/>
        <end position="114"/>
    </location>
</feature>
<organism evidence="3 4">
    <name type="scientific">Trypanosoma conorhini</name>
    <dbReference type="NCBI Taxonomy" id="83891"/>
    <lineage>
        <taxon>Eukaryota</taxon>
        <taxon>Discoba</taxon>
        <taxon>Euglenozoa</taxon>
        <taxon>Kinetoplastea</taxon>
        <taxon>Metakinetoplastina</taxon>
        <taxon>Trypanosomatida</taxon>
        <taxon>Trypanosomatidae</taxon>
        <taxon>Trypanosoma</taxon>
    </lineage>
</organism>
<keyword evidence="4" id="KW-1185">Reference proteome</keyword>
<evidence type="ECO:0000313" key="3">
    <source>
        <dbReference type="EMBL" id="RNF05138.1"/>
    </source>
</evidence>
<evidence type="ECO:0000313" key="4">
    <source>
        <dbReference type="Proteomes" id="UP000284403"/>
    </source>
</evidence>
<dbReference type="GeneID" id="40321449"/>
<evidence type="ECO:0000256" key="2">
    <source>
        <dbReference type="SAM" id="Phobius"/>
    </source>
</evidence>
<keyword evidence="2" id="KW-0812">Transmembrane</keyword>
<dbReference type="Proteomes" id="UP000284403">
    <property type="component" value="Unassembled WGS sequence"/>
</dbReference>